<reference evidence="1 2" key="1">
    <citation type="submission" date="2017-11" db="EMBL/GenBank/DDBJ databases">
        <title>Infants hospitalized years apart are colonized by the same room-sourced microbial strains.</title>
        <authorList>
            <person name="Brooks B."/>
            <person name="Olm M.R."/>
            <person name="Firek B.A."/>
            <person name="Baker R."/>
            <person name="Thomas B.C."/>
            <person name="Morowitz M.J."/>
            <person name="Banfield J.F."/>
        </authorList>
    </citation>
    <scope>NUCLEOTIDE SEQUENCE [LARGE SCALE GENOMIC DNA]</scope>
    <source>
        <strain evidence="1">S2_003_000_R3_20</strain>
    </source>
</reference>
<comment type="caution">
    <text evidence="1">The sequence shown here is derived from an EMBL/GenBank/DDBJ whole genome shotgun (WGS) entry which is preliminary data.</text>
</comment>
<evidence type="ECO:0008006" key="3">
    <source>
        <dbReference type="Google" id="ProtNLM"/>
    </source>
</evidence>
<evidence type="ECO:0000313" key="2">
    <source>
        <dbReference type="Proteomes" id="UP000249282"/>
    </source>
</evidence>
<dbReference type="Proteomes" id="UP000249282">
    <property type="component" value="Unassembled WGS sequence"/>
</dbReference>
<evidence type="ECO:0000313" key="1">
    <source>
        <dbReference type="EMBL" id="PZQ88848.1"/>
    </source>
</evidence>
<dbReference type="AlphaFoldDB" id="A0A2W5REM5"/>
<protein>
    <recommendedName>
        <fullName evidence="3">DUF3168 domain-containing protein</fullName>
    </recommendedName>
</protein>
<name>A0A2W5REM5_ACIJO</name>
<accession>A0A2W5REM5</accession>
<dbReference type="Gene3D" id="3.30.2000.20">
    <property type="match status" value="1"/>
</dbReference>
<dbReference type="EMBL" id="QFQJ01000051">
    <property type="protein sequence ID" value="PZQ88848.1"/>
    <property type="molecule type" value="Genomic_DNA"/>
</dbReference>
<proteinExistence type="predicted"/>
<gene>
    <name evidence="1" type="ORF">DI542_10070</name>
</gene>
<sequence>MMTNTQALQAILARVGTFTGMPKANIQIANNPQAGGKPFEPPKKEIWAKVTVKNAGTFIASIGDQPCTRTPGIVFIQLFAPLHSGTLELSKLADKWAEHMQFYKAGDLEMLQVDILDAGHLSVIGDPSAMSFYQYNVNVSYRIN</sequence>
<organism evidence="1 2">
    <name type="scientific">Acinetobacter johnsonii</name>
    <dbReference type="NCBI Taxonomy" id="40214"/>
    <lineage>
        <taxon>Bacteria</taxon>
        <taxon>Pseudomonadati</taxon>
        <taxon>Pseudomonadota</taxon>
        <taxon>Gammaproteobacteria</taxon>
        <taxon>Moraxellales</taxon>
        <taxon>Moraxellaceae</taxon>
        <taxon>Acinetobacter</taxon>
    </lineage>
</organism>